<proteinExistence type="inferred from homology"/>
<dbReference type="EMBL" id="JAAGAX010000006">
    <property type="protein sequence ID" value="KAF2310525.1"/>
    <property type="molecule type" value="Genomic_DNA"/>
</dbReference>
<evidence type="ECO:0000313" key="7">
    <source>
        <dbReference type="EMBL" id="KAF2310525.1"/>
    </source>
</evidence>
<feature type="region of interest" description="Disordered" evidence="4">
    <location>
        <begin position="425"/>
        <end position="474"/>
    </location>
</feature>
<dbReference type="GO" id="GO:0031593">
    <property type="term" value="F:polyubiquitin modification-dependent protein binding"/>
    <property type="evidence" value="ECO:0007669"/>
    <property type="project" value="TreeGrafter"/>
</dbReference>
<dbReference type="PANTHER" id="PTHR15204">
    <property type="entry name" value="LARGE PROLINE-RICH PROTEIN BAG6"/>
    <property type="match status" value="1"/>
</dbReference>
<dbReference type="PROSITE" id="PS50053">
    <property type="entry name" value="UBIQUITIN_2"/>
    <property type="match status" value="1"/>
</dbReference>
<name>A0A6A6MDG4_HEVBR</name>
<feature type="region of interest" description="Disordered" evidence="4">
    <location>
        <begin position="253"/>
        <end position="278"/>
    </location>
</feature>
<dbReference type="InterPro" id="IPR000626">
    <property type="entry name" value="Ubiquitin-like_dom"/>
</dbReference>
<evidence type="ECO:0000313" key="8">
    <source>
        <dbReference type="Proteomes" id="UP000467840"/>
    </source>
</evidence>
<dbReference type="PROSITE" id="PS00056">
    <property type="entry name" value="RIBOSOMAL_S17"/>
    <property type="match status" value="1"/>
</dbReference>
<dbReference type="CDD" id="cd17039">
    <property type="entry name" value="Ubl_ubiquitin_like"/>
    <property type="match status" value="1"/>
</dbReference>
<feature type="domain" description="PPM-type phosphatase" evidence="6">
    <location>
        <begin position="860"/>
        <end position="1027"/>
    </location>
</feature>
<dbReference type="PANTHER" id="PTHR15204:SF0">
    <property type="entry name" value="LARGE PROLINE-RICH PROTEIN BAG6"/>
    <property type="match status" value="1"/>
</dbReference>
<dbReference type="SMART" id="SM00213">
    <property type="entry name" value="UBQ"/>
    <property type="match status" value="1"/>
</dbReference>
<evidence type="ECO:0000256" key="4">
    <source>
        <dbReference type="SAM" id="MobiDB-lite"/>
    </source>
</evidence>
<accession>A0A6A6MDG4</accession>
<feature type="domain" description="Ubiquitin-like" evidence="5">
    <location>
        <begin position="22"/>
        <end position="95"/>
    </location>
</feature>
<keyword evidence="8" id="KW-1185">Reference proteome</keyword>
<dbReference type="Gene3D" id="2.40.50.1000">
    <property type="match status" value="2"/>
</dbReference>
<dbReference type="Gene3D" id="3.60.40.10">
    <property type="entry name" value="PPM-type phosphatase domain"/>
    <property type="match status" value="1"/>
</dbReference>
<dbReference type="GO" id="GO:0003735">
    <property type="term" value="F:structural constituent of ribosome"/>
    <property type="evidence" value="ECO:0007669"/>
    <property type="project" value="InterPro"/>
</dbReference>
<feature type="compositionally biased region" description="Polar residues" evidence="4">
    <location>
        <begin position="440"/>
        <end position="452"/>
    </location>
</feature>
<dbReference type="Pfam" id="PF00240">
    <property type="entry name" value="ubiquitin"/>
    <property type="match status" value="1"/>
</dbReference>
<dbReference type="InterPro" id="IPR032440">
    <property type="entry name" value="Ribosomal_uS17_N"/>
</dbReference>
<keyword evidence="3" id="KW-0687">Ribonucleoprotein</keyword>
<dbReference type="SUPFAM" id="SSF50249">
    <property type="entry name" value="Nucleic acid-binding proteins"/>
    <property type="match status" value="1"/>
</dbReference>
<dbReference type="Pfam" id="PF00481">
    <property type="entry name" value="PP2C"/>
    <property type="match status" value="1"/>
</dbReference>
<dbReference type="FunFam" id="3.10.20.90:FF:000154">
    <property type="entry name" value="Large proline-rich protein BAG6"/>
    <property type="match status" value="1"/>
</dbReference>
<dbReference type="InterPro" id="IPR019979">
    <property type="entry name" value="Ribosomal_uS17_CS"/>
</dbReference>
<dbReference type="InterPro" id="IPR029071">
    <property type="entry name" value="Ubiquitin-like_domsf"/>
</dbReference>
<dbReference type="PRINTS" id="PR00348">
    <property type="entry name" value="UBIQUITIN"/>
</dbReference>
<dbReference type="SUPFAM" id="SSF81606">
    <property type="entry name" value="PP2C-like"/>
    <property type="match status" value="1"/>
</dbReference>
<feature type="compositionally biased region" description="Polar residues" evidence="4">
    <location>
        <begin position="106"/>
        <end position="117"/>
    </location>
</feature>
<dbReference type="Gene3D" id="3.10.20.90">
    <property type="entry name" value="Phosphatidylinositol 3-kinase Catalytic Subunit, Chain A, domain 1"/>
    <property type="match status" value="1"/>
</dbReference>
<feature type="compositionally biased region" description="Basic and acidic residues" evidence="4">
    <location>
        <begin position="256"/>
        <end position="265"/>
    </location>
</feature>
<dbReference type="SUPFAM" id="SSF54236">
    <property type="entry name" value="Ubiquitin-like"/>
    <property type="match status" value="1"/>
</dbReference>
<evidence type="ECO:0000256" key="1">
    <source>
        <dbReference type="ARBA" id="ARBA00010254"/>
    </source>
</evidence>
<feature type="compositionally biased region" description="Polar residues" evidence="4">
    <location>
        <begin position="194"/>
        <end position="203"/>
    </location>
</feature>
<dbReference type="GO" id="GO:0006412">
    <property type="term" value="P:translation"/>
    <property type="evidence" value="ECO:0007669"/>
    <property type="project" value="InterPro"/>
</dbReference>
<dbReference type="GO" id="GO:0071818">
    <property type="term" value="C:BAT3 complex"/>
    <property type="evidence" value="ECO:0007669"/>
    <property type="project" value="TreeGrafter"/>
</dbReference>
<evidence type="ECO:0000259" key="5">
    <source>
        <dbReference type="PROSITE" id="PS50053"/>
    </source>
</evidence>
<dbReference type="GO" id="GO:0051787">
    <property type="term" value="F:misfolded protein binding"/>
    <property type="evidence" value="ECO:0007669"/>
    <property type="project" value="TreeGrafter"/>
</dbReference>
<dbReference type="InterPro" id="IPR036457">
    <property type="entry name" value="PPM-type-like_dom_sf"/>
</dbReference>
<dbReference type="AlphaFoldDB" id="A0A6A6MDG4"/>
<feature type="compositionally biased region" description="Polar residues" evidence="4">
    <location>
        <begin position="623"/>
        <end position="635"/>
    </location>
</feature>
<sequence>MGDDGAQKIPRAGEAEGSETTIEIKIKTLDSQTYTLRVDKQMPVPALKEQIASVTGVLSEQQRLICRGKVLKDDQLLSAYHVEDGHTLHLVVRQPLLPSSDGMPNHSATDPASSTSRGHVAPSVVIETFSVPEQGDGVPLEISRIVSAVLGSFGFQNIGSGNEGLDAARRGQHRSPAASGTPDAAGLLPEQAGSRVQSDRSQSAFGLPTGVSLESLNPLVIPDSLTTLTQYLSLMRREFNAIGRVGENIAQGEAIQRTEQRDSDSTSRSGTVQEPLPTPASLAEVMLSSRQFINGQVAECLQQLARQLESQANVTDPASRSSTQSSAWRTGVQLHNLGAFLLELGRTTMTLRLGQAPSDAVVNAGPAVFINQFGPNPLMVQPLPFQPGAGFGAVPVGSVQPGSGLVNGIGTGFLPRRIDIQIRRGSSTASPNLNREEQGDTQQPSGQRNQPTGSGGENLGNQTTSRITESSAFGGETGVRVVPIRTMVAAVPGPFSRLPSDSPNNSIGLYYPLLGRFQHVSGARGSQASGEHHSAGVQTEQHSTSEPAVQRLSAEHQIRDGSIPTSNLRQQEPSSTRSININILSAGGTQNNPESERQNSILQLLRNLLPVGEIQVEDAGLQGTATGSSPENGGASSAPVEAQSGVTDEGVLDLTIFSVYSLLQTEKAFLKQPKVFLCSKKSGKGKRPGKGGNRFWKSVGLGFKTPREAIEGSVIVLSFICICTNFRYEKRHSNIPAHISPCFRVKEGDHVIIGQCRPLSKTVRFNVLKVIPAGSSGGGKKAFTGIDTCFSIPFGIQECWKSENYYPSTSQKEKGKLSSEIKMEFHVLLVPFIQLESICEDRVPVEMEQNLLTNFRPVLRSGEWSDIGGRPYMEDTHICISDLAKNLVAICLRNLFLSMVILALGQHFSNYQNSKTDCLFSRSALLEVVAFSTVAGNLLFSIRTLPYEIQVALKQQVFDGHGGERAAQFVRDHLPRVIVEDADFPLELEKVVTRSFIKTDAALAETCSLMSALSSGTTALTAMIFGR</sequence>
<evidence type="ECO:0008006" key="9">
    <source>
        <dbReference type="Google" id="ProtNLM"/>
    </source>
</evidence>
<feature type="region of interest" description="Disordered" evidence="4">
    <location>
        <begin position="164"/>
        <end position="203"/>
    </location>
</feature>
<protein>
    <recommendedName>
        <fullName evidence="9">Ubiquitin-like domain-containing protein</fullName>
    </recommendedName>
</protein>
<evidence type="ECO:0000256" key="3">
    <source>
        <dbReference type="ARBA" id="ARBA00023274"/>
    </source>
</evidence>
<organism evidence="7 8">
    <name type="scientific">Hevea brasiliensis</name>
    <name type="common">Para rubber tree</name>
    <name type="synonym">Siphonia brasiliensis</name>
    <dbReference type="NCBI Taxonomy" id="3981"/>
    <lineage>
        <taxon>Eukaryota</taxon>
        <taxon>Viridiplantae</taxon>
        <taxon>Streptophyta</taxon>
        <taxon>Embryophyta</taxon>
        <taxon>Tracheophyta</taxon>
        <taxon>Spermatophyta</taxon>
        <taxon>Magnoliopsida</taxon>
        <taxon>eudicotyledons</taxon>
        <taxon>Gunneridae</taxon>
        <taxon>Pentapetalae</taxon>
        <taxon>rosids</taxon>
        <taxon>fabids</taxon>
        <taxon>Malpighiales</taxon>
        <taxon>Euphorbiaceae</taxon>
        <taxon>Crotonoideae</taxon>
        <taxon>Micrandreae</taxon>
        <taxon>Hevea</taxon>
    </lineage>
</organism>
<feature type="compositionally biased region" description="Polar residues" evidence="4">
    <location>
        <begin position="459"/>
        <end position="471"/>
    </location>
</feature>
<feature type="region of interest" description="Disordered" evidence="4">
    <location>
        <begin position="522"/>
        <end position="576"/>
    </location>
</feature>
<evidence type="ECO:0000256" key="2">
    <source>
        <dbReference type="ARBA" id="ARBA00022980"/>
    </source>
</evidence>
<feature type="compositionally biased region" description="Polar residues" evidence="4">
    <location>
        <begin position="536"/>
        <end position="547"/>
    </location>
</feature>
<keyword evidence="2" id="KW-0689">Ribosomal protein</keyword>
<dbReference type="InterPro" id="IPR019956">
    <property type="entry name" value="Ubiquitin_dom"/>
</dbReference>
<comment type="caution">
    <text evidence="7">The sequence shown here is derived from an EMBL/GenBank/DDBJ whole genome shotgun (WGS) entry which is preliminary data.</text>
</comment>
<dbReference type="GO" id="GO:0005840">
    <property type="term" value="C:ribosome"/>
    <property type="evidence" value="ECO:0007669"/>
    <property type="project" value="UniProtKB-KW"/>
</dbReference>
<feature type="compositionally biased region" description="Polar residues" evidence="4">
    <location>
        <begin position="563"/>
        <end position="576"/>
    </location>
</feature>
<dbReference type="InterPro" id="IPR012340">
    <property type="entry name" value="NA-bd_OB-fold"/>
</dbReference>
<dbReference type="InterPro" id="IPR000266">
    <property type="entry name" value="Ribosomal_uS17"/>
</dbReference>
<dbReference type="InterPro" id="IPR001932">
    <property type="entry name" value="PPM-type_phosphatase-like_dom"/>
</dbReference>
<comment type="similarity">
    <text evidence="1">Belongs to the universal ribosomal protein uS17 family.</text>
</comment>
<dbReference type="Proteomes" id="UP000467840">
    <property type="component" value="Chromosome 14"/>
</dbReference>
<dbReference type="Pfam" id="PF00366">
    <property type="entry name" value="Ribosomal_S17"/>
    <property type="match status" value="1"/>
</dbReference>
<feature type="region of interest" description="Disordered" evidence="4">
    <location>
        <begin position="622"/>
        <end position="644"/>
    </location>
</feature>
<dbReference type="PROSITE" id="PS51746">
    <property type="entry name" value="PPM_2"/>
    <property type="match status" value="1"/>
</dbReference>
<dbReference type="GO" id="GO:1990904">
    <property type="term" value="C:ribonucleoprotein complex"/>
    <property type="evidence" value="ECO:0007669"/>
    <property type="project" value="UniProtKB-KW"/>
</dbReference>
<gene>
    <name evidence="7" type="ORF">GH714_013555</name>
</gene>
<feature type="region of interest" description="Disordered" evidence="4">
    <location>
        <begin position="99"/>
        <end position="119"/>
    </location>
</feature>
<dbReference type="Pfam" id="PF16205">
    <property type="entry name" value="Ribosomal_S17_N"/>
    <property type="match status" value="1"/>
</dbReference>
<dbReference type="GO" id="GO:0036503">
    <property type="term" value="P:ERAD pathway"/>
    <property type="evidence" value="ECO:0007669"/>
    <property type="project" value="TreeGrafter"/>
</dbReference>
<evidence type="ECO:0000259" key="6">
    <source>
        <dbReference type="PROSITE" id="PS51746"/>
    </source>
</evidence>
<reference evidence="7 8" key="1">
    <citation type="journal article" date="2020" name="Mol. Plant">
        <title>The Chromosome-Based Rubber Tree Genome Provides New Insights into Spurge Genome Evolution and Rubber Biosynthesis.</title>
        <authorList>
            <person name="Liu J."/>
            <person name="Shi C."/>
            <person name="Shi C.C."/>
            <person name="Li W."/>
            <person name="Zhang Q.J."/>
            <person name="Zhang Y."/>
            <person name="Li K."/>
            <person name="Lu H.F."/>
            <person name="Shi C."/>
            <person name="Zhu S.T."/>
            <person name="Xiao Z.Y."/>
            <person name="Nan H."/>
            <person name="Yue Y."/>
            <person name="Zhu X.G."/>
            <person name="Wu Y."/>
            <person name="Hong X.N."/>
            <person name="Fan G.Y."/>
            <person name="Tong Y."/>
            <person name="Zhang D."/>
            <person name="Mao C.L."/>
            <person name="Liu Y.L."/>
            <person name="Hao S.J."/>
            <person name="Liu W.Q."/>
            <person name="Lv M.Q."/>
            <person name="Zhang H.B."/>
            <person name="Liu Y."/>
            <person name="Hu-Tang G.R."/>
            <person name="Wang J.P."/>
            <person name="Wang J.H."/>
            <person name="Sun Y.H."/>
            <person name="Ni S.B."/>
            <person name="Chen W.B."/>
            <person name="Zhang X.C."/>
            <person name="Jiao Y.N."/>
            <person name="Eichler E.E."/>
            <person name="Li G.H."/>
            <person name="Liu X."/>
            <person name="Gao L.Z."/>
        </authorList>
    </citation>
    <scope>NUCLEOTIDE SEQUENCE [LARGE SCALE GENOMIC DNA]</scope>
    <source>
        <strain evidence="8">cv. GT1</strain>
        <tissue evidence="7">Leaf</tissue>
    </source>
</reference>
<dbReference type="CDD" id="cd00364">
    <property type="entry name" value="Ribosomal_uS17"/>
    <property type="match status" value="1"/>
</dbReference>